<evidence type="ECO:0008006" key="3">
    <source>
        <dbReference type="Google" id="ProtNLM"/>
    </source>
</evidence>
<protein>
    <recommendedName>
        <fullName evidence="3">PUB domain-containing protein</fullName>
    </recommendedName>
</protein>
<keyword evidence="2" id="KW-1185">Reference proteome</keyword>
<dbReference type="Proteomes" id="UP001049176">
    <property type="component" value="Chromosome 8"/>
</dbReference>
<dbReference type="OrthoDB" id="49605at2759"/>
<dbReference type="EMBL" id="CM032188">
    <property type="protein sequence ID" value="KAG7087997.1"/>
    <property type="molecule type" value="Genomic_DNA"/>
</dbReference>
<reference evidence="1" key="1">
    <citation type="journal article" date="2021" name="Genome Biol. Evol.">
        <title>The assembled and annotated genome of the fairy-ring fungus Marasmius oreades.</title>
        <authorList>
            <person name="Hiltunen M."/>
            <person name="Ament-Velasquez S.L."/>
            <person name="Johannesson H."/>
        </authorList>
    </citation>
    <scope>NUCLEOTIDE SEQUENCE</scope>
    <source>
        <strain evidence="1">03SP1</strain>
    </source>
</reference>
<evidence type="ECO:0000313" key="2">
    <source>
        <dbReference type="Proteomes" id="UP001049176"/>
    </source>
</evidence>
<dbReference type="GeneID" id="66081111"/>
<dbReference type="RefSeq" id="XP_043004468.1">
    <property type="nucleotide sequence ID" value="XM_043157102.1"/>
</dbReference>
<sequence>MTIAALDEALLRLRRLQVFTNRLMGKVGLHKYDNDSQHLTLHHPDLPIEIMQSERQRRAQAAEERLRRLQNSTSLNVPSKSTYKDHDAGVWDRHEIRKQINTLLEKHGVRTLKTLRSIAENILKPENLDNPKSKYKILAMESDAVKKKITEPAGVKQMVIDMGFRKMDIVKNQEHRVWLLNYRDRLRLYEELLNNAIVEAPINEARRDEDLRIRREREEKEDSRMKERQRFRDDRARVRERCEREKQLRENRQVDLGTSRAVVPAKSAKIHTLSDTLSKESDACGATVAKPHGTAI</sequence>
<accession>A0A9P7RR80</accession>
<comment type="caution">
    <text evidence="1">The sequence shown here is derived from an EMBL/GenBank/DDBJ whole genome shotgun (WGS) entry which is preliminary data.</text>
</comment>
<gene>
    <name evidence="1" type="ORF">E1B28_012036</name>
</gene>
<dbReference type="KEGG" id="more:E1B28_012036"/>
<name>A0A9P7RR80_9AGAR</name>
<organism evidence="1 2">
    <name type="scientific">Marasmius oreades</name>
    <name type="common">fairy-ring Marasmius</name>
    <dbReference type="NCBI Taxonomy" id="181124"/>
    <lineage>
        <taxon>Eukaryota</taxon>
        <taxon>Fungi</taxon>
        <taxon>Dikarya</taxon>
        <taxon>Basidiomycota</taxon>
        <taxon>Agaricomycotina</taxon>
        <taxon>Agaricomycetes</taxon>
        <taxon>Agaricomycetidae</taxon>
        <taxon>Agaricales</taxon>
        <taxon>Marasmiineae</taxon>
        <taxon>Marasmiaceae</taxon>
        <taxon>Marasmius</taxon>
    </lineage>
</organism>
<proteinExistence type="predicted"/>
<dbReference type="AlphaFoldDB" id="A0A9P7RR80"/>
<dbReference type="Gene3D" id="1.20.58.2190">
    <property type="match status" value="1"/>
</dbReference>
<evidence type="ECO:0000313" key="1">
    <source>
        <dbReference type="EMBL" id="KAG7087997.1"/>
    </source>
</evidence>